<dbReference type="GO" id="GO:0016020">
    <property type="term" value="C:membrane"/>
    <property type="evidence" value="ECO:0007669"/>
    <property type="project" value="InterPro"/>
</dbReference>
<accession>X1TND2</accession>
<dbReference type="InterPro" id="IPR017871">
    <property type="entry name" value="ABC_transporter-like_CS"/>
</dbReference>
<evidence type="ECO:0008006" key="8">
    <source>
        <dbReference type="Google" id="ProtNLM"/>
    </source>
</evidence>
<name>X1TND2_9ZZZZ</name>
<dbReference type="PROSITE" id="PS00211">
    <property type="entry name" value="ABC_TRANSPORTER_1"/>
    <property type="match status" value="1"/>
</dbReference>
<sequence>GKTTLLKMLNGIFWPDKGKIMVNGKVGALIEVGAGFHPLLTGRENVYVNAAILGMTKEEVDEKFDDIVKFADISDFIDTPVKFYSSGMFVRLGFSVAVHCEPDILLVDEVLAVGDLAFALKCHRKMSEFRQNGGTVLMVTHNMQAIRNMCKKVLWLGEGKIKEIGEVHHVCDLYEEDVIMNNKNSYSKTGKKFHYDSEAKILMVEFLDNNDKICTSYKVGDSFKIRIHFSCMRAVKNPIFTVSIFSLEGIAIASNYSNFDGYR</sequence>
<keyword evidence="2" id="KW-0813">Transport</keyword>
<feature type="domain" description="Wzt C-terminal" evidence="6">
    <location>
        <begin position="197"/>
        <end position="255"/>
    </location>
</feature>
<feature type="non-terminal residue" evidence="7">
    <location>
        <position position="1"/>
    </location>
</feature>
<evidence type="ECO:0000313" key="7">
    <source>
        <dbReference type="EMBL" id="GAI89065.1"/>
    </source>
</evidence>
<dbReference type="Gene3D" id="3.40.50.300">
    <property type="entry name" value="P-loop containing nucleotide triphosphate hydrolases"/>
    <property type="match status" value="1"/>
</dbReference>
<dbReference type="InterPro" id="IPR050683">
    <property type="entry name" value="Bact_Polysacc_Export_ATP-bd"/>
</dbReference>
<keyword evidence="4" id="KW-0067">ATP-binding</keyword>
<dbReference type="CDD" id="cd10147">
    <property type="entry name" value="Wzt_C-like"/>
    <property type="match status" value="1"/>
</dbReference>
<dbReference type="SUPFAM" id="SSF52540">
    <property type="entry name" value="P-loop containing nucleoside triphosphate hydrolases"/>
    <property type="match status" value="1"/>
</dbReference>
<dbReference type="GO" id="GO:0016887">
    <property type="term" value="F:ATP hydrolysis activity"/>
    <property type="evidence" value="ECO:0007669"/>
    <property type="project" value="InterPro"/>
</dbReference>
<comment type="similarity">
    <text evidence="1">Belongs to the ABC transporter superfamily.</text>
</comment>
<dbReference type="InterPro" id="IPR003439">
    <property type="entry name" value="ABC_transporter-like_ATP-bd"/>
</dbReference>
<dbReference type="Gene3D" id="2.70.50.60">
    <property type="entry name" value="abc- transporter (atp binding component) like domain"/>
    <property type="match status" value="1"/>
</dbReference>
<dbReference type="InterPro" id="IPR015860">
    <property type="entry name" value="ABC_transpr_TagH-like"/>
</dbReference>
<dbReference type="GO" id="GO:0005524">
    <property type="term" value="F:ATP binding"/>
    <property type="evidence" value="ECO:0007669"/>
    <property type="project" value="UniProtKB-KW"/>
</dbReference>
<comment type="caution">
    <text evidence="7">The sequence shown here is derived from an EMBL/GenBank/DDBJ whole genome shotgun (WGS) entry which is preliminary data.</text>
</comment>
<dbReference type="Pfam" id="PF14524">
    <property type="entry name" value="Wzt_C"/>
    <property type="match status" value="1"/>
</dbReference>
<dbReference type="EMBL" id="BARW01024147">
    <property type="protein sequence ID" value="GAI89065.1"/>
    <property type="molecule type" value="Genomic_DNA"/>
</dbReference>
<dbReference type="GO" id="GO:0140359">
    <property type="term" value="F:ABC-type transporter activity"/>
    <property type="evidence" value="ECO:0007669"/>
    <property type="project" value="InterPro"/>
</dbReference>
<dbReference type="AlphaFoldDB" id="X1TND2"/>
<dbReference type="PANTHER" id="PTHR46743">
    <property type="entry name" value="TEICHOIC ACIDS EXPORT ATP-BINDING PROTEIN TAGH"/>
    <property type="match status" value="1"/>
</dbReference>
<feature type="non-terminal residue" evidence="7">
    <location>
        <position position="263"/>
    </location>
</feature>
<organism evidence="7">
    <name type="scientific">marine sediment metagenome</name>
    <dbReference type="NCBI Taxonomy" id="412755"/>
    <lineage>
        <taxon>unclassified sequences</taxon>
        <taxon>metagenomes</taxon>
        <taxon>ecological metagenomes</taxon>
    </lineage>
</organism>
<dbReference type="PANTHER" id="PTHR46743:SF2">
    <property type="entry name" value="TEICHOIC ACIDS EXPORT ATP-BINDING PROTEIN TAGH"/>
    <property type="match status" value="1"/>
</dbReference>
<evidence type="ECO:0000256" key="1">
    <source>
        <dbReference type="ARBA" id="ARBA00005417"/>
    </source>
</evidence>
<protein>
    <recommendedName>
        <fullName evidence="8">ABC transporter domain-containing protein</fullName>
    </recommendedName>
</protein>
<evidence type="ECO:0000259" key="6">
    <source>
        <dbReference type="Pfam" id="PF14524"/>
    </source>
</evidence>
<evidence type="ECO:0000256" key="3">
    <source>
        <dbReference type="ARBA" id="ARBA00022741"/>
    </source>
</evidence>
<evidence type="ECO:0000259" key="5">
    <source>
        <dbReference type="Pfam" id="PF00005"/>
    </source>
</evidence>
<dbReference type="InterPro" id="IPR029439">
    <property type="entry name" value="Wzt_C"/>
</dbReference>
<proteinExistence type="inferred from homology"/>
<gene>
    <name evidence="7" type="ORF">S12H4_39874</name>
</gene>
<dbReference type="Pfam" id="PF00005">
    <property type="entry name" value="ABC_tran"/>
    <property type="match status" value="1"/>
</dbReference>
<dbReference type="InterPro" id="IPR027417">
    <property type="entry name" value="P-loop_NTPase"/>
</dbReference>
<evidence type="ECO:0000256" key="4">
    <source>
        <dbReference type="ARBA" id="ARBA00022840"/>
    </source>
</evidence>
<dbReference type="CDD" id="cd03220">
    <property type="entry name" value="ABC_KpsT_Wzt"/>
    <property type="match status" value="1"/>
</dbReference>
<reference evidence="7" key="1">
    <citation type="journal article" date="2014" name="Front. Microbiol.">
        <title>High frequency of phylogenetically diverse reductive dehalogenase-homologous genes in deep subseafloor sedimentary metagenomes.</title>
        <authorList>
            <person name="Kawai M."/>
            <person name="Futagami T."/>
            <person name="Toyoda A."/>
            <person name="Takaki Y."/>
            <person name="Nishi S."/>
            <person name="Hori S."/>
            <person name="Arai W."/>
            <person name="Tsubouchi T."/>
            <person name="Morono Y."/>
            <person name="Uchiyama I."/>
            <person name="Ito T."/>
            <person name="Fujiyama A."/>
            <person name="Inagaki F."/>
            <person name="Takami H."/>
        </authorList>
    </citation>
    <scope>NUCLEOTIDE SEQUENCE</scope>
    <source>
        <strain evidence="7">Expedition CK06-06</strain>
    </source>
</reference>
<feature type="domain" description="ABC transporter" evidence="5">
    <location>
        <begin position="1"/>
        <end position="110"/>
    </location>
</feature>
<keyword evidence="3" id="KW-0547">Nucleotide-binding</keyword>
<evidence type="ECO:0000256" key="2">
    <source>
        <dbReference type="ARBA" id="ARBA00022448"/>
    </source>
</evidence>